<name>A0A975G0P6_9CAUL</name>
<evidence type="ECO:0000313" key="3">
    <source>
        <dbReference type="EMBL" id="QUD88765.1"/>
    </source>
</evidence>
<dbReference type="KEGG" id="caul:KCG34_02435"/>
<accession>A0A975G0P6</accession>
<dbReference type="PANTHER" id="PTHR42954">
    <property type="entry name" value="FE(2+) TRANSPORT PROTEIN A"/>
    <property type="match status" value="1"/>
</dbReference>
<protein>
    <submittedName>
        <fullName evidence="3">Ferrous iron transport protein A</fullName>
    </submittedName>
</protein>
<dbReference type="EMBL" id="CP073078">
    <property type="protein sequence ID" value="QUD88765.1"/>
    <property type="molecule type" value="Genomic_DNA"/>
</dbReference>
<feature type="domain" description="Ferrous iron transporter FeoA-like" evidence="2">
    <location>
        <begin position="26"/>
        <end position="108"/>
    </location>
</feature>
<organism evidence="3 4">
    <name type="scientific">Phenylobacterium montanum</name>
    <dbReference type="NCBI Taxonomy" id="2823693"/>
    <lineage>
        <taxon>Bacteria</taxon>
        <taxon>Pseudomonadati</taxon>
        <taxon>Pseudomonadota</taxon>
        <taxon>Alphaproteobacteria</taxon>
        <taxon>Caulobacterales</taxon>
        <taxon>Caulobacteraceae</taxon>
        <taxon>Phenylobacterium</taxon>
    </lineage>
</organism>
<gene>
    <name evidence="3" type="ORF">KCG34_02435</name>
</gene>
<reference evidence="3" key="1">
    <citation type="submission" date="2021-04" db="EMBL/GenBank/DDBJ databases">
        <title>The complete genome sequence of Caulobacter sp. S6.</title>
        <authorList>
            <person name="Tang Y."/>
            <person name="Ouyang W."/>
            <person name="Liu Q."/>
            <person name="Huang B."/>
            <person name="Guo Z."/>
            <person name="Lei P."/>
        </authorList>
    </citation>
    <scope>NUCLEOTIDE SEQUENCE</scope>
    <source>
        <strain evidence="3">S6</strain>
    </source>
</reference>
<dbReference type="SMART" id="SM00899">
    <property type="entry name" value="FeoA"/>
    <property type="match status" value="1"/>
</dbReference>
<dbReference type="Gene3D" id="2.30.30.90">
    <property type="match status" value="1"/>
</dbReference>
<dbReference type="InterPro" id="IPR007167">
    <property type="entry name" value="Fe-transptr_FeoA-like"/>
</dbReference>
<dbReference type="SUPFAM" id="SSF50037">
    <property type="entry name" value="C-terminal domain of transcriptional repressors"/>
    <property type="match status" value="1"/>
</dbReference>
<dbReference type="PANTHER" id="PTHR42954:SF2">
    <property type="entry name" value="FE(2+) TRANSPORT PROTEIN A"/>
    <property type="match status" value="1"/>
</dbReference>
<evidence type="ECO:0000259" key="2">
    <source>
        <dbReference type="SMART" id="SM00899"/>
    </source>
</evidence>
<dbReference type="InterPro" id="IPR008988">
    <property type="entry name" value="Transcriptional_repressor_C"/>
</dbReference>
<dbReference type="AlphaFoldDB" id="A0A975G0P6"/>
<dbReference type="Pfam" id="PF04023">
    <property type="entry name" value="FeoA"/>
    <property type="match status" value="1"/>
</dbReference>
<dbReference type="GO" id="GO:0046914">
    <property type="term" value="F:transition metal ion binding"/>
    <property type="evidence" value="ECO:0007669"/>
    <property type="project" value="InterPro"/>
</dbReference>
<dbReference type="InterPro" id="IPR052713">
    <property type="entry name" value="FeoA"/>
</dbReference>
<dbReference type="InterPro" id="IPR038157">
    <property type="entry name" value="FeoA_core_dom"/>
</dbReference>
<keyword evidence="1" id="KW-0408">Iron</keyword>
<sequence>MAKHPLNAQRPLILPLDANPARLSLVRLSDARRGLAGRVALVAAEEDAHGAIDAAELERRLLEMGFVEGARIRVLHEGFIGRDPIAVALDDMRIALRRREARGIWIDTTPEAKA</sequence>
<keyword evidence="4" id="KW-1185">Reference proteome</keyword>
<evidence type="ECO:0000313" key="4">
    <source>
        <dbReference type="Proteomes" id="UP000676409"/>
    </source>
</evidence>
<evidence type="ECO:0000256" key="1">
    <source>
        <dbReference type="ARBA" id="ARBA00023004"/>
    </source>
</evidence>
<dbReference type="Proteomes" id="UP000676409">
    <property type="component" value="Chromosome"/>
</dbReference>
<proteinExistence type="predicted"/>